<dbReference type="Gene3D" id="3.90.70.10">
    <property type="entry name" value="Cysteine proteinases"/>
    <property type="match status" value="2"/>
</dbReference>
<sequence length="1501" mass="167117">MTQHSSPSPPTPNLPSSPTRSGPLPASPSPRPHPHGPRSPESHLMRRSALGSSHTRYHTMPLPVESSSASIPHRSLSISEHDDSLVIVDEPETGLPEAPYRPPEAVIDPPEDDPPPYTPGIVSEHIGEGDDMEVDAKFTAKDFNAWQSSLESYDQMEIDQSTSQSSMPQLGPGVLPRRWLAIAHEHELVRPYIEALPPPSKKIHSQTHAQVAAGQVSSPSPPSQKPTPAFASNNPFAQESPHIATLEDVIQALPGDGNDPEHWYFCSTCWGWLKIKAGHGLPPGLQSMEEWEASVIEQKAYPDIESFEKAREQRRDEWSRLIGIQNSRLVAPQEHHHFHQFNTLLPSSKLSRIDRVEAEEHMNVFPHITVGLDPEESWESFNLPHSPSRLFLSDSSDVWISVDEGLVPGQLPVGLVNAFTAEKMSNPNPGLDGVQSVNEAWNLIATLLVNPLFKGQRGWVNLNNAKFQSKIGAGLASSHILYHIGFACQQEPDGLRVGPFKGGSEAESAAQIANERGNMAKMDKYMLRVWIEVTLYLLAFLRRNKLQAITPPYMDAMPLEISINDIVPFAQYPTSATPFPDTVREACHILGVTKYDTAETLEIAYDLQIMFDEHNTSRYLGALERISEAPVVGKSSLELKVAVERSLDKYTDDEVLKAYSLIGYTRQHAEDLSIPPQGAPDDYILSMHKSAIQASTSSQQRQDLNRALVLIGKERRSEQLKSMGEKGQTLVSVQEAYEALSAPRDAVDDGLIMQYEMAVNEYPGKADHYRMCLSVIADAPGEERPGLKQFLQTGSREPDIPARKDIPAGLQNIGNTCYLNSILQYLYTIKPLREAVMIFEQDKSKIVPASKSEVERAKRFVRQLRLLFLQLYKTELPAVRPDEELAYLAITRPEIDSMVEQTQEPPTELSASTATATDSAHITPNLLDSIPSVPDLTTLPSPSSTIFASPPESPRQDLTGTPNPSGQDEIAEEMELNADKENIRSPESSSTRSRDTSSTSTILGKRGNQDRERDNSRSPGEERVKYKQAEGSGNNATREKSESESVLEVELGASSRVDAMQADQVESPSLGTATEIAHLELTTPAGSPSQTRKEEAEVLALTQPDTYEQPNVPPPLPPRPQAHKQETLSSGLRFGLQQDAAEVLINVLSQLELALEQPGEDGKEASNLIKNLYSCKYRQQTVYESSSPSSDDQPTYDTQTPVESVFTHPIIGVEEEGKDLYDCLAELYLGGSAIEYEGKKGFMMDLMDEFPPMLYIQMRRSQYDPLTGRDRKTNTHISFPQTLCMSRFLTSAPAEKREESIALTREITRMRTRLHSLRNHTPLSISSTYKHASSALRQLASSHLDIPELKEVLSPELCDALDREGDEVIREIEELQQELPKLKERMDEIWRDVHGEDEEDEHVKAYDYELVSVYMHRGKTSGSGHYWTYQAHLPGHSEEFYNYNDEKVTVVPASEVLQDRTGSDANPALLCYARKGWNLVDSLHREILEHGSPEVEELVLT</sequence>
<keyword evidence="4" id="KW-0833">Ubl conjugation pathway</keyword>
<feature type="compositionally biased region" description="Basic and acidic residues" evidence="8">
    <location>
        <begin position="1007"/>
        <end position="1028"/>
    </location>
</feature>
<comment type="catalytic activity">
    <reaction evidence="1">
        <text>Thiol-dependent hydrolysis of ester, thioester, amide, peptide and isopeptide bonds formed by the C-terminal Gly of ubiquitin (a 76-residue protein attached to proteins as an intracellular targeting signal).</text>
        <dbReference type="EC" id="3.4.19.12"/>
    </reaction>
</comment>
<evidence type="ECO:0000313" key="10">
    <source>
        <dbReference type="EMBL" id="OXG30124.1"/>
    </source>
</evidence>
<dbReference type="PROSITE" id="PS50235">
    <property type="entry name" value="USP_3"/>
    <property type="match status" value="1"/>
</dbReference>
<evidence type="ECO:0000256" key="7">
    <source>
        <dbReference type="SAM" id="Coils"/>
    </source>
</evidence>
<evidence type="ECO:0000256" key="3">
    <source>
        <dbReference type="ARBA" id="ARBA00022670"/>
    </source>
</evidence>
<dbReference type="InterPro" id="IPR038765">
    <property type="entry name" value="Papain-like_cys_pep_sf"/>
</dbReference>
<feature type="compositionally biased region" description="Polar residues" evidence="8">
    <location>
        <begin position="938"/>
        <end position="947"/>
    </location>
</feature>
<feature type="region of interest" description="Disordered" evidence="8">
    <location>
        <begin position="200"/>
        <end position="236"/>
    </location>
</feature>
<dbReference type="EC" id="3.4.19.12" evidence="2"/>
<accession>A0A854QN29</accession>
<comment type="caution">
    <text evidence="10">The sequence shown here is derived from an EMBL/GenBank/DDBJ whole genome shotgun (WGS) entry which is preliminary data.</text>
</comment>
<evidence type="ECO:0000313" key="11">
    <source>
        <dbReference type="Proteomes" id="UP000199727"/>
    </source>
</evidence>
<dbReference type="InterPro" id="IPR001394">
    <property type="entry name" value="Peptidase_C19_UCH"/>
</dbReference>
<reference evidence="10 11" key="1">
    <citation type="submission" date="2017-06" db="EMBL/GenBank/DDBJ databases">
        <title>Global population genomics of the pathogenic fungus Cryptococcus neoformans var. grubii.</title>
        <authorList>
            <person name="Cuomo C."/>
            <person name="Litvintseva A."/>
            <person name="Chen Y."/>
            <person name="Young S."/>
            <person name="Zeng Q."/>
            <person name="Chapman S."/>
            <person name="Gujja S."/>
            <person name="Saif S."/>
            <person name="Birren B."/>
        </authorList>
    </citation>
    <scope>NUCLEOTIDE SEQUENCE [LARGE SCALE GENOMIC DNA]</scope>
    <source>
        <strain evidence="10 11">Tu259-1</strain>
    </source>
</reference>
<feature type="region of interest" description="Disordered" evidence="8">
    <location>
        <begin position="924"/>
        <end position="1047"/>
    </location>
</feature>
<dbReference type="PROSITE" id="PS00972">
    <property type="entry name" value="USP_1"/>
    <property type="match status" value="1"/>
</dbReference>
<organism evidence="10 11">
    <name type="scientific">Cryptococcus neoformans Tu259-1</name>
    <dbReference type="NCBI Taxonomy" id="1230072"/>
    <lineage>
        <taxon>Eukaryota</taxon>
        <taxon>Fungi</taxon>
        <taxon>Dikarya</taxon>
        <taxon>Basidiomycota</taxon>
        <taxon>Agaricomycotina</taxon>
        <taxon>Tremellomycetes</taxon>
        <taxon>Tremellales</taxon>
        <taxon>Cryptococcaceae</taxon>
        <taxon>Cryptococcus</taxon>
        <taxon>Cryptococcus neoformans species complex</taxon>
    </lineage>
</organism>
<dbReference type="InterPro" id="IPR044635">
    <property type="entry name" value="UBP14-like"/>
</dbReference>
<dbReference type="InterPro" id="IPR025305">
    <property type="entry name" value="UCH_repeat_domain"/>
</dbReference>
<feature type="region of interest" description="Disordered" evidence="8">
    <location>
        <begin position="1103"/>
        <end position="1127"/>
    </location>
</feature>
<keyword evidence="7" id="KW-0175">Coiled coil</keyword>
<dbReference type="PANTHER" id="PTHR43982">
    <property type="entry name" value="UBIQUITIN CARBOXYL-TERMINAL HYDROLASE"/>
    <property type="match status" value="1"/>
</dbReference>
<dbReference type="Pfam" id="PF00443">
    <property type="entry name" value="UCH"/>
    <property type="match status" value="2"/>
</dbReference>
<dbReference type="PANTHER" id="PTHR43982:SF6">
    <property type="entry name" value="UBIQUITIN CARBOXYL-TERMINAL HYDROLASE 2-RELATED"/>
    <property type="match status" value="1"/>
</dbReference>
<dbReference type="GO" id="GO:0016579">
    <property type="term" value="P:protein deubiquitination"/>
    <property type="evidence" value="ECO:0007669"/>
    <property type="project" value="InterPro"/>
</dbReference>
<feature type="compositionally biased region" description="Polar residues" evidence="8">
    <location>
        <begin position="956"/>
        <end position="966"/>
    </location>
</feature>
<evidence type="ECO:0000256" key="4">
    <source>
        <dbReference type="ARBA" id="ARBA00022786"/>
    </source>
</evidence>
<feature type="coiled-coil region" evidence="7">
    <location>
        <begin position="1358"/>
        <end position="1392"/>
    </location>
</feature>
<dbReference type="GO" id="GO:0004843">
    <property type="term" value="F:cysteine-type deubiquitinase activity"/>
    <property type="evidence" value="ECO:0007669"/>
    <property type="project" value="UniProtKB-EC"/>
</dbReference>
<feature type="domain" description="USP" evidence="9">
    <location>
        <begin position="808"/>
        <end position="1475"/>
    </location>
</feature>
<dbReference type="InterPro" id="IPR028889">
    <property type="entry name" value="USP"/>
</dbReference>
<name>A0A854QN29_CRYNE</name>
<dbReference type="Proteomes" id="UP000199727">
    <property type="component" value="Unassembled WGS sequence"/>
</dbReference>
<evidence type="ECO:0000256" key="5">
    <source>
        <dbReference type="ARBA" id="ARBA00022801"/>
    </source>
</evidence>
<dbReference type="GO" id="GO:0070628">
    <property type="term" value="F:proteasome binding"/>
    <property type="evidence" value="ECO:0007669"/>
    <property type="project" value="TreeGrafter"/>
</dbReference>
<proteinExistence type="predicted"/>
<dbReference type="SUPFAM" id="SSF54001">
    <property type="entry name" value="Cysteine proteinases"/>
    <property type="match status" value="1"/>
</dbReference>
<evidence type="ECO:0000256" key="2">
    <source>
        <dbReference type="ARBA" id="ARBA00012759"/>
    </source>
</evidence>
<dbReference type="PROSITE" id="PS00973">
    <property type="entry name" value="USP_2"/>
    <property type="match status" value="1"/>
</dbReference>
<dbReference type="GO" id="GO:0061136">
    <property type="term" value="P:regulation of proteasomal protein catabolic process"/>
    <property type="evidence" value="ECO:0007669"/>
    <property type="project" value="TreeGrafter"/>
</dbReference>
<evidence type="ECO:0000256" key="8">
    <source>
        <dbReference type="SAM" id="MobiDB-lite"/>
    </source>
</evidence>
<feature type="compositionally biased region" description="Low complexity" evidence="8">
    <location>
        <begin position="985"/>
        <end position="1001"/>
    </location>
</feature>
<dbReference type="Pfam" id="PF13446">
    <property type="entry name" value="RPT"/>
    <property type="match status" value="2"/>
</dbReference>
<feature type="region of interest" description="Disordered" evidence="8">
    <location>
        <begin position="1"/>
        <end position="120"/>
    </location>
</feature>
<gene>
    <name evidence="10" type="ORF">C361_00213</name>
</gene>
<keyword evidence="5 10" id="KW-0378">Hydrolase</keyword>
<dbReference type="OrthoDB" id="2420415at2759"/>
<dbReference type="InterPro" id="IPR018200">
    <property type="entry name" value="USP_CS"/>
</dbReference>
<evidence type="ECO:0000259" key="9">
    <source>
        <dbReference type="PROSITE" id="PS50235"/>
    </source>
</evidence>
<dbReference type="GO" id="GO:0043161">
    <property type="term" value="P:proteasome-mediated ubiquitin-dependent protein catabolic process"/>
    <property type="evidence" value="ECO:0007669"/>
    <property type="project" value="InterPro"/>
</dbReference>
<feature type="compositionally biased region" description="Pro residues" evidence="8">
    <location>
        <begin position="1111"/>
        <end position="1120"/>
    </location>
</feature>
<keyword evidence="3" id="KW-0645">Protease</keyword>
<keyword evidence="6" id="KW-0788">Thiol protease</keyword>
<evidence type="ECO:0000256" key="1">
    <source>
        <dbReference type="ARBA" id="ARBA00000707"/>
    </source>
</evidence>
<dbReference type="EMBL" id="AMKT01000006">
    <property type="protein sequence ID" value="OXG30124.1"/>
    <property type="molecule type" value="Genomic_DNA"/>
</dbReference>
<protein>
    <recommendedName>
        <fullName evidence="2">ubiquitinyl hydrolase 1</fullName>
        <ecNumber evidence="2">3.4.19.12</ecNumber>
    </recommendedName>
</protein>
<evidence type="ECO:0000256" key="6">
    <source>
        <dbReference type="ARBA" id="ARBA00022807"/>
    </source>
</evidence>